<dbReference type="Gene3D" id="1.10.455.10">
    <property type="entry name" value="Ribosomal protein S7 domain"/>
    <property type="match status" value="1"/>
</dbReference>
<keyword evidence="3 4" id="KW-0687">Ribonucleoprotein</keyword>
<dbReference type="InterPro" id="IPR000235">
    <property type="entry name" value="Ribosomal_uS7"/>
</dbReference>
<dbReference type="InterPro" id="IPR023798">
    <property type="entry name" value="Ribosomal_uS7_dom"/>
</dbReference>
<dbReference type="InterPro" id="IPR020606">
    <property type="entry name" value="Ribosomal_uS7_CS"/>
</dbReference>
<evidence type="ECO:0000259" key="5">
    <source>
        <dbReference type="Pfam" id="PF00177"/>
    </source>
</evidence>
<dbReference type="GeneID" id="117239279"/>
<evidence type="ECO:0000256" key="3">
    <source>
        <dbReference type="ARBA" id="ARBA00023274"/>
    </source>
</evidence>
<feature type="domain" description="Small ribosomal subunit protein uS7" evidence="5">
    <location>
        <begin position="68"/>
        <end position="219"/>
    </location>
</feature>
<protein>
    <submittedName>
        <fullName evidence="7">28S ribosomal protein S7, mitochondrial</fullName>
    </submittedName>
</protein>
<dbReference type="GO" id="GO:0005840">
    <property type="term" value="C:ribosome"/>
    <property type="evidence" value="ECO:0007669"/>
    <property type="project" value="UniProtKB-KW"/>
</dbReference>
<dbReference type="CDD" id="cd14870">
    <property type="entry name" value="uS7_Mitochondria_Mammalian"/>
    <property type="match status" value="1"/>
</dbReference>
<dbReference type="PANTHER" id="PTHR11205">
    <property type="entry name" value="RIBOSOMAL PROTEIN S7"/>
    <property type="match status" value="1"/>
</dbReference>
<dbReference type="PROSITE" id="PS00052">
    <property type="entry name" value="RIBOSOMAL_S7"/>
    <property type="match status" value="1"/>
</dbReference>
<dbReference type="GO" id="GO:0003723">
    <property type="term" value="F:RNA binding"/>
    <property type="evidence" value="ECO:0007669"/>
    <property type="project" value="InterPro"/>
</dbReference>
<dbReference type="AlphaFoldDB" id="A0A6J3L9Q2"/>
<reference evidence="7" key="1">
    <citation type="submission" date="2025-08" db="UniProtKB">
        <authorList>
            <consortium name="RefSeq"/>
        </authorList>
    </citation>
    <scope>IDENTIFICATION</scope>
    <source>
        <tissue evidence="7">Muscle</tissue>
    </source>
</reference>
<dbReference type="GO" id="GO:0003735">
    <property type="term" value="F:structural constituent of ribosome"/>
    <property type="evidence" value="ECO:0007669"/>
    <property type="project" value="InterPro"/>
</dbReference>
<dbReference type="KEGG" id="bvk:117239279"/>
<proteinExistence type="inferred from homology"/>
<name>A0A6J3L9Q2_9HYME</name>
<sequence>MLCGRTFNSLILFSLRHNLEYGVQFYSVFPPNFVEPIYKKDEQEVIFKETADKKFAHVSIKPAYTSATCSEFHDKLVRKFTNYIMREGKKQLARRLLDETFENIKIIKLNEYYNSPPENRENIILDPKIIFYQAVENCTPVLELRKILRGGITYQVPVPMNANRAQFLSMNWLIRSAQDKGNAEKLPDVLAREIIDAANNKGRVIKKKHDLHKQCEANRAYAHYRWL</sequence>
<dbReference type="CTD" id="51081"/>
<dbReference type="GO" id="GO:1990904">
    <property type="term" value="C:ribonucleoprotein complex"/>
    <property type="evidence" value="ECO:0007669"/>
    <property type="project" value="UniProtKB-KW"/>
</dbReference>
<accession>A0A6J3L9Q2</accession>
<dbReference type="Proteomes" id="UP000504631">
    <property type="component" value="Unplaced"/>
</dbReference>
<keyword evidence="6" id="KW-1185">Reference proteome</keyword>
<evidence type="ECO:0000256" key="1">
    <source>
        <dbReference type="ARBA" id="ARBA00007151"/>
    </source>
</evidence>
<dbReference type="Pfam" id="PF00177">
    <property type="entry name" value="Ribosomal_S7"/>
    <property type="match status" value="1"/>
</dbReference>
<keyword evidence="2 4" id="KW-0689">Ribosomal protein</keyword>
<evidence type="ECO:0000256" key="2">
    <source>
        <dbReference type="ARBA" id="ARBA00022980"/>
    </source>
</evidence>
<dbReference type="GO" id="GO:0006412">
    <property type="term" value="P:translation"/>
    <property type="evidence" value="ECO:0007669"/>
    <property type="project" value="InterPro"/>
</dbReference>
<dbReference type="RefSeq" id="XP_033360644.1">
    <property type="nucleotide sequence ID" value="XM_033504753.1"/>
</dbReference>
<evidence type="ECO:0000313" key="6">
    <source>
        <dbReference type="Proteomes" id="UP000504631"/>
    </source>
</evidence>
<comment type="similarity">
    <text evidence="1 4">Belongs to the universal ribosomal protein uS7 family.</text>
</comment>
<organism evidence="6 7">
    <name type="scientific">Bombus vosnesenskii</name>
    <dbReference type="NCBI Taxonomy" id="207650"/>
    <lineage>
        <taxon>Eukaryota</taxon>
        <taxon>Metazoa</taxon>
        <taxon>Ecdysozoa</taxon>
        <taxon>Arthropoda</taxon>
        <taxon>Hexapoda</taxon>
        <taxon>Insecta</taxon>
        <taxon>Pterygota</taxon>
        <taxon>Neoptera</taxon>
        <taxon>Endopterygota</taxon>
        <taxon>Hymenoptera</taxon>
        <taxon>Apocrita</taxon>
        <taxon>Aculeata</taxon>
        <taxon>Apoidea</taxon>
        <taxon>Anthophila</taxon>
        <taxon>Apidae</taxon>
        <taxon>Bombus</taxon>
        <taxon>Pyrobombus</taxon>
    </lineage>
</organism>
<gene>
    <name evidence="7" type="primary">LOC117239279</name>
</gene>
<evidence type="ECO:0000256" key="4">
    <source>
        <dbReference type="RuleBase" id="RU003619"/>
    </source>
</evidence>
<dbReference type="InterPro" id="IPR036823">
    <property type="entry name" value="Ribosomal_uS7_dom_sf"/>
</dbReference>
<dbReference type="SUPFAM" id="SSF47973">
    <property type="entry name" value="Ribosomal protein S7"/>
    <property type="match status" value="1"/>
</dbReference>
<evidence type="ECO:0000313" key="7">
    <source>
        <dbReference type="RefSeq" id="XP_033360644.1"/>
    </source>
</evidence>